<dbReference type="InterPro" id="IPR035990">
    <property type="entry name" value="TIM_sf"/>
</dbReference>
<sequence>MMNRTKYLIGNWKMHKNFSEAETWIETVEIPSSIEIMIAPSFLYLYSLVRLTRPSNLHIAAQNMHYEDEGAFTGEVSPRMLLDVGCHNVILGHSERRHTFGESDQLINKKICSAAESELFVTLCVGEPELVHNNGKDKAMEYVEKQLRASLQGLTSALRITIAYEPVWAVGSGTTPNIDYIADMHRLIRRVVSSIFNDNSGESISILYGGSVNSVNAQNLFADSEIDGFIVGGASLDAMEFNKILEVMEE</sequence>
<evidence type="ECO:0000313" key="9">
    <source>
        <dbReference type="EMBL" id="MCA9385934.1"/>
    </source>
</evidence>
<keyword evidence="6 7" id="KW-0413">Isomerase</keyword>
<comment type="catalytic activity">
    <reaction evidence="7 8">
        <text>D-glyceraldehyde 3-phosphate = dihydroxyacetone phosphate</text>
        <dbReference type="Rhea" id="RHEA:18585"/>
        <dbReference type="ChEBI" id="CHEBI:57642"/>
        <dbReference type="ChEBI" id="CHEBI:59776"/>
        <dbReference type="EC" id="5.3.1.1"/>
    </reaction>
</comment>
<feature type="binding site" evidence="7">
    <location>
        <position position="211"/>
    </location>
    <ligand>
        <name>substrate</name>
    </ligand>
</feature>
<comment type="similarity">
    <text evidence="2 7 8">Belongs to the triosephosphate isomerase family.</text>
</comment>
<dbReference type="PROSITE" id="PS00171">
    <property type="entry name" value="TIM_1"/>
    <property type="match status" value="1"/>
</dbReference>
<evidence type="ECO:0000256" key="6">
    <source>
        <dbReference type="ARBA" id="ARBA00023235"/>
    </source>
</evidence>
<evidence type="ECO:0000256" key="5">
    <source>
        <dbReference type="ARBA" id="ARBA00023152"/>
    </source>
</evidence>
<evidence type="ECO:0000256" key="1">
    <source>
        <dbReference type="ARBA" id="ARBA00004680"/>
    </source>
</evidence>
<dbReference type="InterPro" id="IPR020861">
    <property type="entry name" value="Triosephosphate_isomerase_AS"/>
</dbReference>
<feature type="active site" description="Electrophile" evidence="7">
    <location>
        <position position="93"/>
    </location>
</feature>
<comment type="caution">
    <text evidence="9">The sequence shown here is derived from an EMBL/GenBank/DDBJ whole genome shotgun (WGS) entry which is preliminary data.</text>
</comment>
<dbReference type="GO" id="GO:0006094">
    <property type="term" value="P:gluconeogenesis"/>
    <property type="evidence" value="ECO:0007669"/>
    <property type="project" value="UniProtKB-UniRule"/>
</dbReference>
<comment type="subunit">
    <text evidence="7 8">Homodimer.</text>
</comment>
<dbReference type="CDD" id="cd00311">
    <property type="entry name" value="TIM"/>
    <property type="match status" value="1"/>
</dbReference>
<comment type="function">
    <text evidence="7">Involved in the gluconeogenesis. Catalyzes stereospecifically the conversion of dihydroxyacetone phosphate (DHAP) to D-glyceraldehyde-3-phosphate (G3P).</text>
</comment>
<evidence type="ECO:0000256" key="2">
    <source>
        <dbReference type="ARBA" id="ARBA00007422"/>
    </source>
</evidence>
<dbReference type="PROSITE" id="PS51440">
    <property type="entry name" value="TIM_2"/>
    <property type="match status" value="1"/>
</dbReference>
<evidence type="ECO:0000256" key="8">
    <source>
        <dbReference type="RuleBase" id="RU363013"/>
    </source>
</evidence>
<name>A0A955L9E0_9BACT</name>
<feature type="binding site" evidence="7">
    <location>
        <begin position="11"/>
        <end position="13"/>
    </location>
    <ligand>
        <name>substrate</name>
    </ligand>
</feature>
<dbReference type="InterPro" id="IPR000652">
    <property type="entry name" value="Triosephosphate_isomerase"/>
</dbReference>
<dbReference type="InterPro" id="IPR013785">
    <property type="entry name" value="Aldolase_TIM"/>
</dbReference>
<keyword evidence="3 7" id="KW-0312">Gluconeogenesis</keyword>
<evidence type="ECO:0000256" key="4">
    <source>
        <dbReference type="ARBA" id="ARBA00022490"/>
    </source>
</evidence>
<protein>
    <recommendedName>
        <fullName evidence="7 8">Triosephosphate isomerase</fullName>
        <shortName evidence="7">TIM</shortName>
        <shortName evidence="7">TPI</shortName>
        <ecNumber evidence="7 8">5.3.1.1</ecNumber>
    </recommendedName>
    <alternativeName>
        <fullName evidence="7">Triose-phosphate isomerase</fullName>
    </alternativeName>
</protein>
<dbReference type="GO" id="GO:0004807">
    <property type="term" value="F:triose-phosphate isomerase activity"/>
    <property type="evidence" value="ECO:0007669"/>
    <property type="project" value="UniProtKB-UniRule"/>
</dbReference>
<dbReference type="GO" id="GO:0005829">
    <property type="term" value="C:cytosol"/>
    <property type="evidence" value="ECO:0007669"/>
    <property type="project" value="TreeGrafter"/>
</dbReference>
<dbReference type="InterPro" id="IPR022896">
    <property type="entry name" value="TrioseP_Isoase_bac/euk"/>
</dbReference>
<reference evidence="9" key="2">
    <citation type="journal article" date="2021" name="Microbiome">
        <title>Successional dynamics and alternative stable states in a saline activated sludge microbial community over 9 years.</title>
        <authorList>
            <person name="Wang Y."/>
            <person name="Ye J."/>
            <person name="Ju F."/>
            <person name="Liu L."/>
            <person name="Boyd J.A."/>
            <person name="Deng Y."/>
            <person name="Parks D.H."/>
            <person name="Jiang X."/>
            <person name="Yin X."/>
            <person name="Woodcroft B.J."/>
            <person name="Tyson G.W."/>
            <person name="Hugenholtz P."/>
            <person name="Polz M.F."/>
            <person name="Zhang T."/>
        </authorList>
    </citation>
    <scope>NUCLEOTIDE SEQUENCE</scope>
    <source>
        <strain evidence="9">HKST-UBA11</strain>
    </source>
</reference>
<dbReference type="Pfam" id="PF00121">
    <property type="entry name" value="TIM"/>
    <property type="match status" value="1"/>
</dbReference>
<dbReference type="GO" id="GO:0006096">
    <property type="term" value="P:glycolytic process"/>
    <property type="evidence" value="ECO:0007669"/>
    <property type="project" value="UniProtKB-UniRule"/>
</dbReference>
<dbReference type="GO" id="GO:0019563">
    <property type="term" value="P:glycerol catabolic process"/>
    <property type="evidence" value="ECO:0007669"/>
    <property type="project" value="TreeGrafter"/>
</dbReference>
<dbReference type="Gene3D" id="3.20.20.70">
    <property type="entry name" value="Aldolase class I"/>
    <property type="match status" value="1"/>
</dbReference>
<organism evidence="9 10">
    <name type="scientific">Candidatus Dojkabacteria bacterium</name>
    <dbReference type="NCBI Taxonomy" id="2099670"/>
    <lineage>
        <taxon>Bacteria</taxon>
        <taxon>Candidatus Dojkabacteria</taxon>
    </lineage>
</organism>
<comment type="subcellular location">
    <subcellularLocation>
        <location evidence="7 8">Cytoplasm</location>
    </subcellularLocation>
</comment>
<accession>A0A955L9E0</accession>
<evidence type="ECO:0000256" key="3">
    <source>
        <dbReference type="ARBA" id="ARBA00022432"/>
    </source>
</evidence>
<proteinExistence type="inferred from homology"/>
<dbReference type="PANTHER" id="PTHR21139">
    <property type="entry name" value="TRIOSEPHOSPHATE ISOMERASE"/>
    <property type="match status" value="1"/>
</dbReference>
<dbReference type="EMBL" id="JAGQLH010000058">
    <property type="protein sequence ID" value="MCA9385934.1"/>
    <property type="molecule type" value="Genomic_DNA"/>
</dbReference>
<dbReference type="HAMAP" id="MF_00147_B">
    <property type="entry name" value="TIM_B"/>
    <property type="match status" value="1"/>
</dbReference>
<feature type="active site" description="Proton acceptor" evidence="7">
    <location>
        <position position="165"/>
    </location>
</feature>
<feature type="binding site" evidence="7">
    <location>
        <begin position="232"/>
        <end position="233"/>
    </location>
    <ligand>
        <name>substrate</name>
    </ligand>
</feature>
<dbReference type="NCBIfam" id="TIGR00419">
    <property type="entry name" value="tim"/>
    <property type="match status" value="1"/>
</dbReference>
<evidence type="ECO:0000313" key="10">
    <source>
        <dbReference type="Proteomes" id="UP000754563"/>
    </source>
</evidence>
<comment type="pathway">
    <text evidence="7 8">Carbohydrate biosynthesis; gluconeogenesis.</text>
</comment>
<dbReference type="FunFam" id="3.20.20.70:FF:000016">
    <property type="entry name" value="Triosephosphate isomerase"/>
    <property type="match status" value="1"/>
</dbReference>
<dbReference type="EC" id="5.3.1.1" evidence="7 8"/>
<keyword evidence="5 7" id="KW-0324">Glycolysis</keyword>
<keyword evidence="4 7" id="KW-0963">Cytoplasm</keyword>
<dbReference type="GO" id="GO:0046166">
    <property type="term" value="P:glyceraldehyde-3-phosphate biosynthetic process"/>
    <property type="evidence" value="ECO:0007669"/>
    <property type="project" value="TreeGrafter"/>
</dbReference>
<dbReference type="PANTHER" id="PTHR21139:SF42">
    <property type="entry name" value="TRIOSEPHOSPHATE ISOMERASE"/>
    <property type="match status" value="1"/>
</dbReference>
<dbReference type="Proteomes" id="UP000754563">
    <property type="component" value="Unassembled WGS sequence"/>
</dbReference>
<comment type="pathway">
    <text evidence="1 7 8">Carbohydrate degradation; glycolysis; D-glyceraldehyde 3-phosphate from glycerone phosphate: step 1/1.</text>
</comment>
<reference evidence="9" key="1">
    <citation type="submission" date="2020-04" db="EMBL/GenBank/DDBJ databases">
        <authorList>
            <person name="Zhang T."/>
        </authorList>
    </citation>
    <scope>NUCLEOTIDE SEQUENCE</scope>
    <source>
        <strain evidence="9">HKST-UBA11</strain>
    </source>
</reference>
<dbReference type="AlphaFoldDB" id="A0A955L9E0"/>
<feature type="binding site" evidence="7">
    <location>
        <position position="171"/>
    </location>
    <ligand>
        <name>substrate</name>
    </ligand>
</feature>
<dbReference type="SUPFAM" id="SSF51351">
    <property type="entry name" value="Triosephosphate isomerase (TIM)"/>
    <property type="match status" value="1"/>
</dbReference>
<gene>
    <name evidence="7" type="primary">tpiA</name>
    <name evidence="9" type="ORF">KC717_04775</name>
</gene>
<evidence type="ECO:0000256" key="7">
    <source>
        <dbReference type="HAMAP-Rule" id="MF_00147"/>
    </source>
</evidence>